<dbReference type="InterPro" id="IPR015424">
    <property type="entry name" value="PyrdxlP-dep_Trfase"/>
</dbReference>
<organism evidence="4 5">
    <name type="scientific">Actinokineospora guangxiensis</name>
    <dbReference type="NCBI Taxonomy" id="1490288"/>
    <lineage>
        <taxon>Bacteria</taxon>
        <taxon>Bacillati</taxon>
        <taxon>Actinomycetota</taxon>
        <taxon>Actinomycetes</taxon>
        <taxon>Pseudonocardiales</taxon>
        <taxon>Pseudonocardiaceae</taxon>
        <taxon>Actinokineospora</taxon>
    </lineage>
</organism>
<gene>
    <name evidence="4" type="ORF">ACFPM7_18720</name>
</gene>
<evidence type="ECO:0000313" key="5">
    <source>
        <dbReference type="Proteomes" id="UP001596157"/>
    </source>
</evidence>
<dbReference type="InterPro" id="IPR015422">
    <property type="entry name" value="PyrdxlP-dep_Trfase_small"/>
</dbReference>
<comment type="similarity">
    <text evidence="2 3">Belongs to the DegT/DnrJ/EryC1 family.</text>
</comment>
<dbReference type="Gene3D" id="3.90.1150.10">
    <property type="entry name" value="Aspartate Aminotransferase, domain 1"/>
    <property type="match status" value="1"/>
</dbReference>
<accession>A0ABW0ENU0</accession>
<reference evidence="5" key="1">
    <citation type="journal article" date="2019" name="Int. J. Syst. Evol. Microbiol.">
        <title>The Global Catalogue of Microorganisms (GCM) 10K type strain sequencing project: providing services to taxonomists for standard genome sequencing and annotation.</title>
        <authorList>
            <consortium name="The Broad Institute Genomics Platform"/>
            <consortium name="The Broad Institute Genome Sequencing Center for Infectious Disease"/>
            <person name="Wu L."/>
            <person name="Ma J."/>
        </authorList>
    </citation>
    <scope>NUCLEOTIDE SEQUENCE [LARGE SCALE GENOMIC DNA]</scope>
    <source>
        <strain evidence="5">CCUG 59778</strain>
    </source>
</reference>
<sequence length="373" mass="39577">MGVPFLDLRAPYAELRAEIDAATARVLASGWYLLGPETEAFEAEFADYCGAEHCVSVASGGDALELVLRAWGIGPGDEVLVPGNTFIATWLAVTAVGARPVPVEPDLITHTVDTARLEAAITPRTRAVIPVHLYGQPADLAAVRAVAERHGLAVLEDAAQAPGATWAGGRIGARGSTVAFSFYPGKNLGSLGDSGAVVTSDPELAAKLRLLRNYGSQVKYHHEVAGKNSRTDELQAAVLRVKLAHLDAWNDRRGAVADYYRSELSGIPGLVLPEQTEGTTHAWHLYVVRHADRDGLRAALERAGVATLVHYPIPPHRCGVYADSHPGPLPLTERLAREVLSLPIGPHLSAAQAARVATAVKHICANLAFPLAS</sequence>
<dbReference type="InterPro" id="IPR000653">
    <property type="entry name" value="DegT/StrS_aminotransferase"/>
</dbReference>
<dbReference type="CDD" id="cd00616">
    <property type="entry name" value="AHBA_syn"/>
    <property type="match status" value="1"/>
</dbReference>
<dbReference type="PIRSF" id="PIRSF000390">
    <property type="entry name" value="PLP_StrS"/>
    <property type="match status" value="1"/>
</dbReference>
<dbReference type="EMBL" id="JBHSKF010000009">
    <property type="protein sequence ID" value="MFC5289088.1"/>
    <property type="molecule type" value="Genomic_DNA"/>
</dbReference>
<dbReference type="SUPFAM" id="SSF53383">
    <property type="entry name" value="PLP-dependent transferases"/>
    <property type="match status" value="1"/>
</dbReference>
<keyword evidence="4" id="KW-0808">Transferase</keyword>
<protein>
    <submittedName>
        <fullName evidence="4">DegT/DnrJ/EryC1/StrS family aminotransferase</fullName>
    </submittedName>
</protein>
<evidence type="ECO:0000256" key="1">
    <source>
        <dbReference type="ARBA" id="ARBA00022898"/>
    </source>
</evidence>
<keyword evidence="4" id="KW-0032">Aminotransferase</keyword>
<dbReference type="Gene3D" id="3.40.640.10">
    <property type="entry name" value="Type I PLP-dependent aspartate aminotransferase-like (Major domain)"/>
    <property type="match status" value="1"/>
</dbReference>
<dbReference type="InterPro" id="IPR015421">
    <property type="entry name" value="PyrdxlP-dep_Trfase_major"/>
</dbReference>
<evidence type="ECO:0000256" key="2">
    <source>
        <dbReference type="ARBA" id="ARBA00037999"/>
    </source>
</evidence>
<dbReference type="GO" id="GO:0008483">
    <property type="term" value="F:transaminase activity"/>
    <property type="evidence" value="ECO:0007669"/>
    <property type="project" value="UniProtKB-KW"/>
</dbReference>
<comment type="caution">
    <text evidence="4">The sequence shown here is derived from an EMBL/GenBank/DDBJ whole genome shotgun (WGS) entry which is preliminary data.</text>
</comment>
<dbReference type="RefSeq" id="WP_378248967.1">
    <property type="nucleotide sequence ID" value="NZ_JBHSKF010000009.1"/>
</dbReference>
<dbReference type="PANTHER" id="PTHR30244">
    <property type="entry name" value="TRANSAMINASE"/>
    <property type="match status" value="1"/>
</dbReference>
<dbReference type="Proteomes" id="UP001596157">
    <property type="component" value="Unassembled WGS sequence"/>
</dbReference>
<keyword evidence="1 3" id="KW-0663">Pyridoxal phosphate</keyword>
<keyword evidence="5" id="KW-1185">Reference proteome</keyword>
<dbReference type="PANTHER" id="PTHR30244:SF36">
    <property type="entry name" value="3-OXO-GLUCOSE-6-PHOSPHATE:GLUTAMATE AMINOTRANSFERASE"/>
    <property type="match status" value="1"/>
</dbReference>
<evidence type="ECO:0000256" key="3">
    <source>
        <dbReference type="RuleBase" id="RU004508"/>
    </source>
</evidence>
<evidence type="ECO:0000313" key="4">
    <source>
        <dbReference type="EMBL" id="MFC5289088.1"/>
    </source>
</evidence>
<name>A0ABW0ENU0_9PSEU</name>
<dbReference type="Pfam" id="PF01041">
    <property type="entry name" value="DegT_DnrJ_EryC1"/>
    <property type="match status" value="1"/>
</dbReference>
<proteinExistence type="inferred from homology"/>